<feature type="domain" description="ARID" evidence="6">
    <location>
        <begin position="31"/>
        <end position="127"/>
    </location>
</feature>
<dbReference type="GO" id="GO:0016586">
    <property type="term" value="C:RSC-type complex"/>
    <property type="evidence" value="ECO:0007669"/>
    <property type="project" value="TreeGrafter"/>
</dbReference>
<keyword evidence="2" id="KW-0805">Transcription regulation</keyword>
<keyword evidence="1" id="KW-0156">Chromatin regulator</keyword>
<evidence type="ECO:0000256" key="1">
    <source>
        <dbReference type="ARBA" id="ARBA00022853"/>
    </source>
</evidence>
<evidence type="ECO:0000256" key="5">
    <source>
        <dbReference type="SAM" id="MobiDB-lite"/>
    </source>
</evidence>
<evidence type="ECO:0000256" key="2">
    <source>
        <dbReference type="ARBA" id="ARBA00023015"/>
    </source>
</evidence>
<dbReference type="PANTHER" id="PTHR22970:SF14">
    <property type="entry name" value="AT-RICH INTERACTIVE DOMAIN-CONTAINING PROTEIN 2"/>
    <property type="match status" value="1"/>
</dbReference>
<dbReference type="InterPro" id="IPR052406">
    <property type="entry name" value="Chromatin_Remodeling_Comp"/>
</dbReference>
<evidence type="ECO:0000259" key="6">
    <source>
        <dbReference type="PROSITE" id="PS51011"/>
    </source>
</evidence>
<dbReference type="PROSITE" id="PS51011">
    <property type="entry name" value="ARID"/>
    <property type="match status" value="1"/>
</dbReference>
<organism evidence="7 8">
    <name type="scientific">Aphanomyces euteiches</name>
    <dbReference type="NCBI Taxonomy" id="100861"/>
    <lineage>
        <taxon>Eukaryota</taxon>
        <taxon>Sar</taxon>
        <taxon>Stramenopiles</taxon>
        <taxon>Oomycota</taxon>
        <taxon>Saprolegniomycetes</taxon>
        <taxon>Saprolegniales</taxon>
        <taxon>Verrucalvaceae</taxon>
        <taxon>Aphanomyces</taxon>
    </lineage>
</organism>
<dbReference type="CDD" id="cd16100">
    <property type="entry name" value="ARID"/>
    <property type="match status" value="1"/>
</dbReference>
<evidence type="ECO:0000313" key="8">
    <source>
        <dbReference type="Proteomes" id="UP000481153"/>
    </source>
</evidence>
<keyword evidence="8" id="KW-1185">Reference proteome</keyword>
<dbReference type="GO" id="GO:0003677">
    <property type="term" value="F:DNA binding"/>
    <property type="evidence" value="ECO:0007669"/>
    <property type="project" value="InterPro"/>
</dbReference>
<dbReference type="SUPFAM" id="SSF46774">
    <property type="entry name" value="ARID-like"/>
    <property type="match status" value="1"/>
</dbReference>
<keyword evidence="4" id="KW-0539">Nucleus</keyword>
<feature type="region of interest" description="Disordered" evidence="5">
    <location>
        <begin position="388"/>
        <end position="422"/>
    </location>
</feature>
<sequence length="559" mass="62582">MSLASHAGGKVATATPQQKQWVELQLLCRGNVGKTRVLQSLLAYYQKIAPHMQQLALPTVPDLTLSIPRSIDLVQLYEEVVEKSGYEFACEKQLWAGIAQTMKLKIQPAKLQALYALWLKGFEEHQVFGKKRNASVAFTEPIATHAEIQLTTSIRQTPLPVVTKRLKTHRQQLSDLGTMHRLVLALDSTLEDHIEWALNQLTVLSYGSTKENDCDLLLAHVPGLMDALMRQISLPTQSTLLANVPETASALQAQPDMRLERACRVLNIIRNLSMIADNEAAIASHEIFLNLAPQLLSTSHDEIIDLLWDIVCQVSKQTKQLQNEWLNFVMEALVDPKQKRSVVLRAAEVLCLWMKSFCGRIMQHGRFHAVLTRVIECCSRNRQDTLMVEDEEPTYPELDDEDDDDDHIGADEEDEVPSWPAPWEANYSSSATEIGASMGIVFASKGDGEPEFKKIDQEIRDRMLQVLFHLSEQNDWMRLTIAKHPDAIRRLANVITTCKGRAESARLASGVLANLSLAPVTFMYFLPIERELALVALSDASLAGMVTTIMANVFGINSI</sequence>
<evidence type="ECO:0000313" key="7">
    <source>
        <dbReference type="EMBL" id="KAF0740403.1"/>
    </source>
</evidence>
<dbReference type="SUPFAM" id="SSF48371">
    <property type="entry name" value="ARM repeat"/>
    <property type="match status" value="1"/>
</dbReference>
<name>A0A6G0XJB7_9STRA</name>
<keyword evidence="3" id="KW-0804">Transcription</keyword>
<dbReference type="Proteomes" id="UP000481153">
    <property type="component" value="Unassembled WGS sequence"/>
</dbReference>
<evidence type="ECO:0000256" key="3">
    <source>
        <dbReference type="ARBA" id="ARBA00023163"/>
    </source>
</evidence>
<gene>
    <name evidence="7" type="ORF">Ae201684_004139</name>
</gene>
<dbReference type="PANTHER" id="PTHR22970">
    <property type="entry name" value="AT-RICH INTERACTIVE DOMAIN-CONTAINING PROTEIN 2"/>
    <property type="match status" value="1"/>
</dbReference>
<reference evidence="7 8" key="1">
    <citation type="submission" date="2019-07" db="EMBL/GenBank/DDBJ databases">
        <title>Genomics analysis of Aphanomyces spp. identifies a new class of oomycete effector associated with host adaptation.</title>
        <authorList>
            <person name="Gaulin E."/>
        </authorList>
    </citation>
    <scope>NUCLEOTIDE SEQUENCE [LARGE SCALE GENOMIC DNA]</scope>
    <source>
        <strain evidence="7 8">ATCC 201684</strain>
    </source>
</reference>
<dbReference type="EMBL" id="VJMJ01000052">
    <property type="protein sequence ID" value="KAF0740403.1"/>
    <property type="molecule type" value="Genomic_DNA"/>
</dbReference>
<dbReference type="Gene3D" id="1.10.150.60">
    <property type="entry name" value="ARID DNA-binding domain"/>
    <property type="match status" value="1"/>
</dbReference>
<accession>A0A6G0XJB7</accession>
<dbReference type="InterPro" id="IPR016024">
    <property type="entry name" value="ARM-type_fold"/>
</dbReference>
<dbReference type="GO" id="GO:0006325">
    <property type="term" value="P:chromatin organization"/>
    <property type="evidence" value="ECO:0007669"/>
    <property type="project" value="UniProtKB-KW"/>
</dbReference>
<comment type="caution">
    <text evidence="7">The sequence shown here is derived from an EMBL/GenBank/DDBJ whole genome shotgun (WGS) entry which is preliminary data.</text>
</comment>
<dbReference type="AlphaFoldDB" id="A0A6G0XJB7"/>
<dbReference type="Pfam" id="PF01388">
    <property type="entry name" value="ARID"/>
    <property type="match status" value="1"/>
</dbReference>
<dbReference type="InterPro" id="IPR001606">
    <property type="entry name" value="ARID_dom"/>
</dbReference>
<dbReference type="VEuPathDB" id="FungiDB:AeMF1_005180"/>
<dbReference type="InterPro" id="IPR036431">
    <property type="entry name" value="ARID_dom_sf"/>
</dbReference>
<proteinExistence type="predicted"/>
<feature type="compositionally biased region" description="Acidic residues" evidence="5">
    <location>
        <begin position="388"/>
        <end position="416"/>
    </location>
</feature>
<dbReference type="SMART" id="SM00501">
    <property type="entry name" value="BRIGHT"/>
    <property type="match status" value="1"/>
</dbReference>
<protein>
    <recommendedName>
        <fullName evidence="6">ARID domain-containing protein</fullName>
    </recommendedName>
</protein>
<evidence type="ECO:0000256" key="4">
    <source>
        <dbReference type="ARBA" id="ARBA00023242"/>
    </source>
</evidence>